<proteinExistence type="predicted"/>
<dbReference type="InterPro" id="IPR036761">
    <property type="entry name" value="TTHA0802/YceI-like_sf"/>
</dbReference>
<keyword evidence="1" id="KW-0732">Signal</keyword>
<dbReference type="Pfam" id="PF04264">
    <property type="entry name" value="YceI"/>
    <property type="match status" value="1"/>
</dbReference>
<dbReference type="PANTHER" id="PTHR34406">
    <property type="entry name" value="PROTEIN YCEI"/>
    <property type="match status" value="1"/>
</dbReference>
<accession>A0ABP8HGM9</accession>
<reference evidence="4" key="1">
    <citation type="journal article" date="2019" name="Int. J. Syst. Evol. Microbiol.">
        <title>The Global Catalogue of Microorganisms (GCM) 10K type strain sequencing project: providing services to taxonomists for standard genome sequencing and annotation.</title>
        <authorList>
            <consortium name="The Broad Institute Genomics Platform"/>
            <consortium name="The Broad Institute Genome Sequencing Center for Infectious Disease"/>
            <person name="Wu L."/>
            <person name="Ma J."/>
        </authorList>
    </citation>
    <scope>NUCLEOTIDE SEQUENCE [LARGE SCALE GENOMIC DNA]</scope>
    <source>
        <strain evidence="4">JCM 17705</strain>
    </source>
</reference>
<dbReference type="SMART" id="SM00867">
    <property type="entry name" value="YceI"/>
    <property type="match status" value="1"/>
</dbReference>
<evidence type="ECO:0000313" key="4">
    <source>
        <dbReference type="Proteomes" id="UP001500582"/>
    </source>
</evidence>
<feature type="chain" id="PRO_5045121070" evidence="1">
    <location>
        <begin position="16"/>
        <end position="187"/>
    </location>
</feature>
<dbReference type="Gene3D" id="2.40.128.110">
    <property type="entry name" value="Lipid/polyisoprenoid-binding, YceI-like"/>
    <property type="match status" value="1"/>
</dbReference>
<organism evidence="3 4">
    <name type="scientific">Mucilaginibacter gynuensis</name>
    <dbReference type="NCBI Taxonomy" id="1302236"/>
    <lineage>
        <taxon>Bacteria</taxon>
        <taxon>Pseudomonadati</taxon>
        <taxon>Bacteroidota</taxon>
        <taxon>Sphingobacteriia</taxon>
        <taxon>Sphingobacteriales</taxon>
        <taxon>Sphingobacteriaceae</taxon>
        <taxon>Mucilaginibacter</taxon>
    </lineage>
</organism>
<evidence type="ECO:0000313" key="3">
    <source>
        <dbReference type="EMBL" id="GAA4338931.1"/>
    </source>
</evidence>
<protein>
    <submittedName>
        <fullName evidence="3">YceI family protein</fullName>
    </submittedName>
</protein>
<name>A0ABP8HGM9_9SPHI</name>
<gene>
    <name evidence="3" type="ORF">GCM10023149_49310</name>
</gene>
<feature type="signal peptide" evidence="1">
    <location>
        <begin position="1"/>
        <end position="15"/>
    </location>
</feature>
<dbReference type="InterPro" id="IPR007372">
    <property type="entry name" value="Lipid/polyisoprenoid-bd_YceI"/>
</dbReference>
<evidence type="ECO:0000259" key="2">
    <source>
        <dbReference type="SMART" id="SM00867"/>
    </source>
</evidence>
<dbReference type="EMBL" id="BAABFT010000021">
    <property type="protein sequence ID" value="GAA4338931.1"/>
    <property type="molecule type" value="Genomic_DNA"/>
</dbReference>
<dbReference type="Proteomes" id="UP001500582">
    <property type="component" value="Unassembled WGS sequence"/>
</dbReference>
<sequence length="187" mass="20356">MLLAAAILVNTAVFAQTTWNLDKAHANLKFTVTHLLVSDVDGSFKDFDATIVSSKPDFSDAKFSFTAQTASVNTENEKRDGHLKSADFFDVEKFPTITFASTSIKKVADKKYKVTGNLTLHGTTKVVTLDLWYRGTIVNPMSKADDAGFQVTGTIKRSDFAFGTKFPAAVVSDEVEIKANGEFGKGK</sequence>
<keyword evidence="4" id="KW-1185">Reference proteome</keyword>
<dbReference type="PANTHER" id="PTHR34406:SF1">
    <property type="entry name" value="PROTEIN YCEI"/>
    <property type="match status" value="1"/>
</dbReference>
<evidence type="ECO:0000256" key="1">
    <source>
        <dbReference type="SAM" id="SignalP"/>
    </source>
</evidence>
<comment type="caution">
    <text evidence="3">The sequence shown here is derived from an EMBL/GenBank/DDBJ whole genome shotgun (WGS) entry which is preliminary data.</text>
</comment>
<feature type="domain" description="Lipid/polyisoprenoid-binding YceI-like" evidence="2">
    <location>
        <begin position="18"/>
        <end position="184"/>
    </location>
</feature>
<dbReference type="SUPFAM" id="SSF101874">
    <property type="entry name" value="YceI-like"/>
    <property type="match status" value="1"/>
</dbReference>